<proteinExistence type="predicted"/>
<keyword evidence="2 5" id="KW-0812">Transmembrane</keyword>
<comment type="subcellular location">
    <subcellularLocation>
        <location evidence="1">Membrane</location>
    </subcellularLocation>
</comment>
<evidence type="ECO:0000256" key="2">
    <source>
        <dbReference type="ARBA" id="ARBA00022692"/>
    </source>
</evidence>
<feature type="transmembrane region" description="Helical" evidence="5">
    <location>
        <begin position="325"/>
        <end position="351"/>
    </location>
</feature>
<feature type="transmembrane region" description="Helical" evidence="5">
    <location>
        <begin position="139"/>
        <end position="158"/>
    </location>
</feature>
<keyword evidence="8" id="KW-1185">Reference proteome</keyword>
<dbReference type="InterPro" id="IPR000276">
    <property type="entry name" value="GPCR_Rhodpsn"/>
</dbReference>
<evidence type="ECO:0000256" key="5">
    <source>
        <dbReference type="SAM" id="Phobius"/>
    </source>
</evidence>
<feature type="transmembrane region" description="Helical" evidence="5">
    <location>
        <begin position="91"/>
        <end position="112"/>
    </location>
</feature>
<dbReference type="Gene3D" id="1.20.1070.10">
    <property type="entry name" value="Rhodopsin 7-helix transmembrane proteins"/>
    <property type="match status" value="1"/>
</dbReference>
<organism evidence="7 8">
    <name type="scientific">Batillaria attramentaria</name>
    <dbReference type="NCBI Taxonomy" id="370345"/>
    <lineage>
        <taxon>Eukaryota</taxon>
        <taxon>Metazoa</taxon>
        <taxon>Spiralia</taxon>
        <taxon>Lophotrochozoa</taxon>
        <taxon>Mollusca</taxon>
        <taxon>Gastropoda</taxon>
        <taxon>Caenogastropoda</taxon>
        <taxon>Sorbeoconcha</taxon>
        <taxon>Cerithioidea</taxon>
        <taxon>Batillariidae</taxon>
        <taxon>Batillaria</taxon>
    </lineage>
</organism>
<dbReference type="EMBL" id="JACVVK020000017">
    <property type="protein sequence ID" value="KAK7504026.1"/>
    <property type="molecule type" value="Genomic_DNA"/>
</dbReference>
<dbReference type="SUPFAM" id="SSF81321">
    <property type="entry name" value="Family A G protein-coupled receptor-like"/>
    <property type="match status" value="1"/>
</dbReference>
<dbReference type="PRINTS" id="PR00237">
    <property type="entry name" value="GPCRRHODOPSN"/>
</dbReference>
<evidence type="ECO:0000259" key="6">
    <source>
        <dbReference type="PROSITE" id="PS50262"/>
    </source>
</evidence>
<dbReference type="Pfam" id="PF00001">
    <property type="entry name" value="7tm_1"/>
    <property type="match status" value="1"/>
</dbReference>
<feature type="transmembrane region" description="Helical" evidence="5">
    <location>
        <begin position="56"/>
        <end position="79"/>
    </location>
</feature>
<dbReference type="PANTHER" id="PTHR46641:SF2">
    <property type="entry name" value="FMRFAMIDE RECEPTOR"/>
    <property type="match status" value="1"/>
</dbReference>
<protein>
    <recommendedName>
        <fullName evidence="6">G-protein coupled receptors family 1 profile domain-containing protein</fullName>
    </recommendedName>
</protein>
<evidence type="ECO:0000313" key="7">
    <source>
        <dbReference type="EMBL" id="KAK7504026.1"/>
    </source>
</evidence>
<gene>
    <name evidence="7" type="ORF">BaRGS_00004758</name>
</gene>
<keyword evidence="3 5" id="KW-1133">Transmembrane helix</keyword>
<feature type="transmembrane region" description="Helical" evidence="5">
    <location>
        <begin position="284"/>
        <end position="305"/>
    </location>
</feature>
<sequence>MANVSPVSNSNLSSGIINQTVHVPEGCLVIPLTDFVPWNNPDNIISKQVVHEFDRIVHAVCLPILFLVSVVTNPLNMAVAYKHGLRERINLCIFSLAFLDMAYFINVVSFIGDGIYRLGLGSVGDDVGKSSEFFIRNRLLIFFALKFASDFVTTVIACERCLCVMSPLRSKTMMETKTLAIIIVVGCVILVVGYFPVGMRWSIACIHDVATNTSATRIFPSKFYLSNRELVDLLDSVLFGFVLPIVMVTTVSTTTVVTVVRLFKMAAWRGKTSTAASLSPGEIGLTRVLVGTSILFIVCSVPSLLRRVLMLAIADFSLAGRFRNLYDFWGFLELLMVYINSSFNFFVYVSLGSRFRETLKEMFKCCFWSPKLNQSVRR</sequence>
<dbReference type="InterPro" id="IPR052954">
    <property type="entry name" value="GPCR-Ligand_Int"/>
</dbReference>
<dbReference type="AlphaFoldDB" id="A0ABD0LX11"/>
<accession>A0ABD0LX11</accession>
<dbReference type="GO" id="GO:0016020">
    <property type="term" value="C:membrane"/>
    <property type="evidence" value="ECO:0007669"/>
    <property type="project" value="UniProtKB-SubCell"/>
</dbReference>
<feature type="transmembrane region" description="Helical" evidence="5">
    <location>
        <begin position="237"/>
        <end position="263"/>
    </location>
</feature>
<name>A0ABD0LX11_9CAEN</name>
<dbReference type="PANTHER" id="PTHR46641">
    <property type="entry name" value="FMRFAMIDE RECEPTOR-RELATED"/>
    <property type="match status" value="1"/>
</dbReference>
<evidence type="ECO:0000256" key="4">
    <source>
        <dbReference type="ARBA" id="ARBA00023136"/>
    </source>
</evidence>
<dbReference type="PROSITE" id="PS50262">
    <property type="entry name" value="G_PROTEIN_RECEP_F1_2"/>
    <property type="match status" value="1"/>
</dbReference>
<dbReference type="InterPro" id="IPR017452">
    <property type="entry name" value="GPCR_Rhodpsn_7TM"/>
</dbReference>
<evidence type="ECO:0000256" key="1">
    <source>
        <dbReference type="ARBA" id="ARBA00004370"/>
    </source>
</evidence>
<reference evidence="7 8" key="1">
    <citation type="journal article" date="2023" name="Sci. Data">
        <title>Genome assembly of the Korean intertidal mud-creeper Batillaria attramentaria.</title>
        <authorList>
            <person name="Patra A.K."/>
            <person name="Ho P.T."/>
            <person name="Jun S."/>
            <person name="Lee S.J."/>
            <person name="Kim Y."/>
            <person name="Won Y.J."/>
        </authorList>
    </citation>
    <scope>NUCLEOTIDE SEQUENCE [LARGE SCALE GENOMIC DNA]</scope>
    <source>
        <strain evidence="7">Wonlab-2016</strain>
    </source>
</reference>
<keyword evidence="4 5" id="KW-0472">Membrane</keyword>
<feature type="transmembrane region" description="Helical" evidence="5">
    <location>
        <begin position="179"/>
        <end position="197"/>
    </location>
</feature>
<evidence type="ECO:0000256" key="3">
    <source>
        <dbReference type="ARBA" id="ARBA00022989"/>
    </source>
</evidence>
<dbReference type="Proteomes" id="UP001519460">
    <property type="component" value="Unassembled WGS sequence"/>
</dbReference>
<comment type="caution">
    <text evidence="7">The sequence shown here is derived from an EMBL/GenBank/DDBJ whole genome shotgun (WGS) entry which is preliminary data.</text>
</comment>
<feature type="domain" description="G-protein coupled receptors family 1 profile" evidence="6">
    <location>
        <begin position="72"/>
        <end position="348"/>
    </location>
</feature>
<evidence type="ECO:0000313" key="8">
    <source>
        <dbReference type="Proteomes" id="UP001519460"/>
    </source>
</evidence>